<dbReference type="GO" id="GO:0016020">
    <property type="term" value="C:membrane"/>
    <property type="evidence" value="ECO:0007669"/>
    <property type="project" value="GOC"/>
</dbReference>
<dbReference type="HAMAP" id="MF_00388">
    <property type="entry name" value="LpxC"/>
    <property type="match status" value="1"/>
</dbReference>
<dbReference type="Pfam" id="PF03331">
    <property type="entry name" value="LpxC"/>
    <property type="match status" value="1"/>
</dbReference>
<evidence type="ECO:0000256" key="12">
    <source>
        <dbReference type="HAMAP-Rule" id="MF_00388"/>
    </source>
</evidence>
<evidence type="ECO:0000256" key="10">
    <source>
        <dbReference type="ARBA" id="ARBA00023098"/>
    </source>
</evidence>
<dbReference type="InterPro" id="IPR004463">
    <property type="entry name" value="UDP-acyl_GlcNac_deAcase"/>
</dbReference>
<dbReference type="Proteomes" id="UP000542342">
    <property type="component" value="Unassembled WGS sequence"/>
</dbReference>
<name>A0A7V8VEV5_9BACT</name>
<protein>
    <recommendedName>
        <fullName evidence="4 12">UDP-3-O-acyl-N-acetylglucosamine deacetylase</fullName>
        <shortName evidence="12">UDP-3-O-acyl-GlcNAc deacetylase</shortName>
        <ecNumber evidence="4 12">3.5.1.108</ecNumber>
    </recommendedName>
    <alternativeName>
        <fullName evidence="12">UDP-3-O-[R-3-hydroxymyristoyl]-N-acetylglucosamine deacetylase</fullName>
    </alternativeName>
</protein>
<evidence type="ECO:0000256" key="5">
    <source>
        <dbReference type="ARBA" id="ARBA00022516"/>
    </source>
</evidence>
<evidence type="ECO:0000256" key="1">
    <source>
        <dbReference type="ARBA" id="ARBA00001947"/>
    </source>
</evidence>
<evidence type="ECO:0000313" key="14">
    <source>
        <dbReference type="Proteomes" id="UP000542342"/>
    </source>
</evidence>
<comment type="function">
    <text evidence="2 12">Catalyzes the hydrolysis of UDP-3-O-myristoyl-N-acetylglucosamine to form UDP-3-O-myristoylglucosamine and acetate, the committed step in lipid A biosynthesis.</text>
</comment>
<evidence type="ECO:0000256" key="9">
    <source>
        <dbReference type="ARBA" id="ARBA00022833"/>
    </source>
</evidence>
<comment type="caution">
    <text evidence="13">The sequence shown here is derived from an EMBL/GenBank/DDBJ whole genome shotgun (WGS) entry which is preliminary data.</text>
</comment>
<keyword evidence="7 12" id="KW-0479">Metal-binding</keyword>
<keyword evidence="8 12" id="KW-0378">Hydrolase</keyword>
<dbReference type="EMBL" id="JACEFB010000007">
    <property type="protein sequence ID" value="MBA2226745.1"/>
    <property type="molecule type" value="Genomic_DNA"/>
</dbReference>
<dbReference type="GO" id="GO:0103117">
    <property type="term" value="F:UDP-3-O-acyl-N-acetylglucosamine deacetylase activity"/>
    <property type="evidence" value="ECO:0007669"/>
    <property type="project" value="UniProtKB-UniRule"/>
</dbReference>
<dbReference type="Gene3D" id="3.30.1700.10">
    <property type="entry name" value="lpxc deacetylase, domain 2"/>
    <property type="match status" value="1"/>
</dbReference>
<dbReference type="EC" id="3.5.1.108" evidence="4 12"/>
<sequence>MQILATRAQRTLARSAALTGRGLISGQPVRLSLHPAPPDSGIVFRRLDLPGAPLIPAQVSAAVGTQRRTTLSSSSHSVTVVEHLLAALAGLRIDNCRIDLEGPEPPGLDGSAADYARLLLSAGSILQPRPRRIWSVTQPLTLRREGATLTFHPPPPGCCELRLTYLLDYGPFAPIAPQRFSVRLTPAVFLQDVAPCRTFLTVREAQQLREQGIGTHLQPSDILVFGPSGPVDNRLRFADEPARHKILDLIGDLALFGEDLAGHIVACRSGHTLNVELARRLGQGRQAIARPTATRALSWAA</sequence>
<organism evidence="13 14">
    <name type="scientific">Thermogemmata fonticola</name>
    <dbReference type="NCBI Taxonomy" id="2755323"/>
    <lineage>
        <taxon>Bacteria</taxon>
        <taxon>Pseudomonadati</taxon>
        <taxon>Planctomycetota</taxon>
        <taxon>Planctomycetia</taxon>
        <taxon>Gemmatales</taxon>
        <taxon>Gemmataceae</taxon>
        <taxon>Thermogemmata</taxon>
    </lineage>
</organism>
<dbReference type="GO" id="GO:0046872">
    <property type="term" value="F:metal ion binding"/>
    <property type="evidence" value="ECO:0007669"/>
    <property type="project" value="UniProtKB-KW"/>
</dbReference>
<evidence type="ECO:0000256" key="8">
    <source>
        <dbReference type="ARBA" id="ARBA00022801"/>
    </source>
</evidence>
<feature type="binding site" evidence="12">
    <location>
        <position position="248"/>
    </location>
    <ligand>
        <name>Zn(2+)</name>
        <dbReference type="ChEBI" id="CHEBI:29105"/>
    </ligand>
</feature>
<keyword evidence="10 12" id="KW-0443">Lipid metabolism</keyword>
<evidence type="ECO:0000256" key="6">
    <source>
        <dbReference type="ARBA" id="ARBA00022556"/>
    </source>
</evidence>
<proteinExistence type="inferred from homology"/>
<evidence type="ECO:0000256" key="4">
    <source>
        <dbReference type="ARBA" id="ARBA00012745"/>
    </source>
</evidence>
<dbReference type="PANTHER" id="PTHR33694">
    <property type="entry name" value="UDP-3-O-ACYL-N-ACETYLGLUCOSAMINE DEACETYLASE 1, MITOCHONDRIAL-RELATED"/>
    <property type="match status" value="1"/>
</dbReference>
<dbReference type="AlphaFoldDB" id="A0A7V8VEV5"/>
<comment type="cofactor">
    <cofactor evidence="1 12">
        <name>Zn(2+)</name>
        <dbReference type="ChEBI" id="CHEBI:29105"/>
    </cofactor>
</comment>
<dbReference type="GO" id="GO:0009245">
    <property type="term" value="P:lipid A biosynthetic process"/>
    <property type="evidence" value="ECO:0007669"/>
    <property type="project" value="UniProtKB-UniRule"/>
</dbReference>
<evidence type="ECO:0000256" key="2">
    <source>
        <dbReference type="ARBA" id="ARBA00002923"/>
    </source>
</evidence>
<dbReference type="UniPathway" id="UPA00359">
    <property type="reaction ID" value="UER00478"/>
</dbReference>
<evidence type="ECO:0000313" key="13">
    <source>
        <dbReference type="EMBL" id="MBA2226745.1"/>
    </source>
</evidence>
<keyword evidence="5 12" id="KW-0444">Lipid biosynthesis</keyword>
<keyword evidence="14" id="KW-1185">Reference proteome</keyword>
<keyword evidence="6 12" id="KW-0441">Lipid A biosynthesis</keyword>
<accession>A0A7V8VEV5</accession>
<dbReference type="InterPro" id="IPR011334">
    <property type="entry name" value="UDP-acyl_GlcNac_deAcase_C"/>
</dbReference>
<evidence type="ECO:0000256" key="7">
    <source>
        <dbReference type="ARBA" id="ARBA00022723"/>
    </source>
</evidence>
<comment type="pathway">
    <text evidence="3 12">Glycolipid biosynthesis; lipid IV(A) biosynthesis; lipid IV(A) from (3R)-3-hydroxytetradecanoyl-[acyl-carrier-protein] and UDP-N-acetyl-alpha-D-glucosamine: step 2/6.</text>
</comment>
<feature type="binding site" evidence="12">
    <location>
        <position position="244"/>
    </location>
    <ligand>
        <name>Zn(2+)</name>
        <dbReference type="ChEBI" id="CHEBI:29105"/>
    </ligand>
</feature>
<keyword evidence="9 12" id="KW-0862">Zinc</keyword>
<dbReference type="InterPro" id="IPR015870">
    <property type="entry name" value="UDP-acyl_N-AcGlcN_deAcase_N"/>
</dbReference>
<dbReference type="Gene3D" id="3.30.230.20">
    <property type="entry name" value="lpxc deacetylase, domain 1"/>
    <property type="match status" value="1"/>
</dbReference>
<dbReference type="PANTHER" id="PTHR33694:SF1">
    <property type="entry name" value="UDP-3-O-ACYL-N-ACETYLGLUCOSAMINE DEACETYLASE 1, MITOCHONDRIAL-RELATED"/>
    <property type="match status" value="1"/>
</dbReference>
<evidence type="ECO:0000256" key="3">
    <source>
        <dbReference type="ARBA" id="ARBA00005002"/>
    </source>
</evidence>
<gene>
    <name evidence="12" type="primary">lpxC</name>
    <name evidence="13" type="ORF">H0921_11295</name>
</gene>
<evidence type="ECO:0000256" key="11">
    <source>
        <dbReference type="ARBA" id="ARBA00024535"/>
    </source>
</evidence>
<dbReference type="InterPro" id="IPR020568">
    <property type="entry name" value="Ribosomal_Su5_D2-typ_SF"/>
</dbReference>
<reference evidence="13 14" key="1">
    <citation type="submission" date="2020-07" db="EMBL/GenBank/DDBJ databases">
        <title>Thermogemmata thermophila gen. nov., sp. nov., a novel moderate thermophilic planctomycete from a Kamchatka hot spring.</title>
        <authorList>
            <person name="Elcheninov A.G."/>
            <person name="Podosokorskaya O.A."/>
            <person name="Kovaleva O.L."/>
            <person name="Novikov A."/>
            <person name="Bonch-Osmolovskaya E.A."/>
            <person name="Toshchakov S.V."/>
            <person name="Kublanov I.V."/>
        </authorList>
    </citation>
    <scope>NUCLEOTIDE SEQUENCE [LARGE SCALE GENOMIC DNA]</scope>
    <source>
        <strain evidence="13 14">2918</strain>
    </source>
</reference>
<comment type="catalytic activity">
    <reaction evidence="11 12">
        <text>a UDP-3-O-[(3R)-3-hydroxyacyl]-N-acetyl-alpha-D-glucosamine + H2O = a UDP-3-O-[(3R)-3-hydroxyacyl]-alpha-D-glucosamine + acetate</text>
        <dbReference type="Rhea" id="RHEA:67816"/>
        <dbReference type="ChEBI" id="CHEBI:15377"/>
        <dbReference type="ChEBI" id="CHEBI:30089"/>
        <dbReference type="ChEBI" id="CHEBI:137740"/>
        <dbReference type="ChEBI" id="CHEBI:173225"/>
        <dbReference type="EC" id="3.5.1.108"/>
    </reaction>
</comment>
<dbReference type="SUPFAM" id="SSF54211">
    <property type="entry name" value="Ribosomal protein S5 domain 2-like"/>
    <property type="match status" value="2"/>
</dbReference>
<feature type="active site" description="Proton donor" evidence="12">
    <location>
        <position position="271"/>
    </location>
</feature>
<comment type="similarity">
    <text evidence="12">Belongs to the LpxC family.</text>
</comment>
<feature type="binding site" evidence="12">
    <location>
        <position position="83"/>
    </location>
    <ligand>
        <name>Zn(2+)</name>
        <dbReference type="ChEBI" id="CHEBI:29105"/>
    </ligand>
</feature>
<dbReference type="RefSeq" id="WP_194538186.1">
    <property type="nucleotide sequence ID" value="NZ_JACEFB010000007.1"/>
</dbReference>